<dbReference type="EMBL" id="LFJJ01000080">
    <property type="protein sequence ID" value="KND60128.1"/>
    <property type="molecule type" value="Genomic_DNA"/>
</dbReference>
<keyword evidence="14" id="KW-1185">Reference proteome</keyword>
<evidence type="ECO:0000256" key="7">
    <source>
        <dbReference type="ARBA" id="ARBA00022985"/>
    </source>
</evidence>
<dbReference type="GO" id="GO:0009103">
    <property type="term" value="P:lipopolysaccharide biosynthetic process"/>
    <property type="evidence" value="ECO:0007669"/>
    <property type="project" value="UniProtKB-KW"/>
</dbReference>
<dbReference type="GO" id="GO:0005886">
    <property type="term" value="C:plasma membrane"/>
    <property type="evidence" value="ECO:0007669"/>
    <property type="project" value="UniProtKB-SubCell"/>
</dbReference>
<evidence type="ECO:0000313" key="13">
    <source>
        <dbReference type="EMBL" id="KND60128.1"/>
    </source>
</evidence>
<keyword evidence="2" id="KW-1003">Cell membrane</keyword>
<gene>
    <name evidence="13" type="ORF">BVER_00109c</name>
</gene>
<evidence type="ECO:0000256" key="6">
    <source>
        <dbReference type="ARBA" id="ARBA00022692"/>
    </source>
</evidence>
<evidence type="ECO:0000259" key="12">
    <source>
        <dbReference type="Pfam" id="PF00892"/>
    </source>
</evidence>
<organism evidence="13 14">
    <name type="scientific">Candidatus Burkholderia verschuerenii</name>
    <dbReference type="NCBI Taxonomy" id="242163"/>
    <lineage>
        <taxon>Bacteria</taxon>
        <taxon>Pseudomonadati</taxon>
        <taxon>Pseudomonadota</taxon>
        <taxon>Betaproteobacteria</taxon>
        <taxon>Burkholderiales</taxon>
        <taxon>Burkholderiaceae</taxon>
        <taxon>Burkholderia</taxon>
    </lineage>
</organism>
<dbReference type="GO" id="GO:0022857">
    <property type="term" value="F:transmembrane transporter activity"/>
    <property type="evidence" value="ECO:0007669"/>
    <property type="project" value="InterPro"/>
</dbReference>
<evidence type="ECO:0000256" key="11">
    <source>
        <dbReference type="SAM" id="Phobius"/>
    </source>
</evidence>
<feature type="transmembrane region" description="Helical" evidence="11">
    <location>
        <begin position="40"/>
        <end position="62"/>
    </location>
</feature>
<evidence type="ECO:0000256" key="10">
    <source>
        <dbReference type="ARBA" id="ARBA00023136"/>
    </source>
</evidence>
<keyword evidence="6 11" id="KW-0812">Transmembrane</keyword>
<feature type="domain" description="EamA" evidence="12">
    <location>
        <begin position="18"/>
        <end position="114"/>
    </location>
</feature>
<evidence type="ECO:0000256" key="5">
    <source>
        <dbReference type="ARBA" id="ARBA00022556"/>
    </source>
</evidence>
<dbReference type="Proteomes" id="UP000036959">
    <property type="component" value="Unassembled WGS sequence"/>
</dbReference>
<dbReference type="Pfam" id="PF00892">
    <property type="entry name" value="EamA"/>
    <property type="match status" value="1"/>
</dbReference>
<evidence type="ECO:0000256" key="9">
    <source>
        <dbReference type="ARBA" id="ARBA00023098"/>
    </source>
</evidence>
<accession>A0A0L0MCR7</accession>
<keyword evidence="8 11" id="KW-1133">Transmembrane helix</keyword>
<dbReference type="SUPFAM" id="SSF103481">
    <property type="entry name" value="Multidrug resistance efflux transporter EmrE"/>
    <property type="match status" value="1"/>
</dbReference>
<evidence type="ECO:0000256" key="4">
    <source>
        <dbReference type="ARBA" id="ARBA00022519"/>
    </source>
</evidence>
<evidence type="ECO:0000256" key="8">
    <source>
        <dbReference type="ARBA" id="ARBA00022989"/>
    </source>
</evidence>
<sequence>MKWIILALGIASNASASVLVKFAMLPPRKFPSPADPIAALTNWPFWLGLALYGAAFLLYAAALARLPLNVAHPILTSGAIATVALSSVLIFREPFHWTTGAGIGLIVMGVIVLTMRVA</sequence>
<evidence type="ECO:0000256" key="1">
    <source>
        <dbReference type="ARBA" id="ARBA00004651"/>
    </source>
</evidence>
<name>A0A0L0MCR7_9BURK</name>
<keyword evidence="7" id="KW-0448">Lipopolysaccharide biosynthesis</keyword>
<dbReference type="RefSeq" id="WP_050454013.1">
    <property type="nucleotide sequence ID" value="NZ_LFJJ01000080.1"/>
</dbReference>
<dbReference type="InterPro" id="IPR000390">
    <property type="entry name" value="Small_drug/metabolite_transptr"/>
</dbReference>
<dbReference type="Gene3D" id="1.10.3730.20">
    <property type="match status" value="1"/>
</dbReference>
<feature type="transmembrane region" description="Helical" evidence="11">
    <location>
        <begin position="97"/>
        <end position="115"/>
    </location>
</feature>
<dbReference type="PANTHER" id="PTHR30561">
    <property type="entry name" value="SMR FAMILY PROTON-DEPENDENT DRUG EFFLUX TRANSPORTER SUGE"/>
    <property type="match status" value="1"/>
</dbReference>
<keyword evidence="4" id="KW-0997">Cell inner membrane</keyword>
<dbReference type="InterPro" id="IPR000620">
    <property type="entry name" value="EamA_dom"/>
</dbReference>
<feature type="transmembrane region" description="Helical" evidence="11">
    <location>
        <begin position="74"/>
        <end position="91"/>
    </location>
</feature>
<dbReference type="GO" id="GO:0009245">
    <property type="term" value="P:lipid A biosynthetic process"/>
    <property type="evidence" value="ECO:0007669"/>
    <property type="project" value="UniProtKB-KW"/>
</dbReference>
<evidence type="ECO:0000256" key="2">
    <source>
        <dbReference type="ARBA" id="ARBA00022475"/>
    </source>
</evidence>
<keyword evidence="5" id="KW-0441">Lipid A biosynthesis</keyword>
<evidence type="ECO:0000313" key="14">
    <source>
        <dbReference type="Proteomes" id="UP000036959"/>
    </source>
</evidence>
<reference evidence="14" key="1">
    <citation type="submission" date="2015-06" db="EMBL/GenBank/DDBJ databases">
        <title>Comparative genomics of Burkholderia leaf nodule symbionts.</title>
        <authorList>
            <person name="Carlier A."/>
            <person name="Eberl L."/>
            <person name="Pinto-Carbo M."/>
        </authorList>
    </citation>
    <scope>NUCLEOTIDE SEQUENCE [LARGE SCALE GENOMIC DNA]</scope>
    <source>
        <strain evidence="14">UZHbot4</strain>
    </source>
</reference>
<comment type="subcellular location">
    <subcellularLocation>
        <location evidence="1">Cell membrane</location>
        <topology evidence="1">Multi-pass membrane protein</topology>
    </subcellularLocation>
</comment>
<dbReference type="PANTHER" id="PTHR30561:SF9">
    <property type="entry name" value="4-AMINO-4-DEOXY-L-ARABINOSE-PHOSPHOUNDECAPRENOL FLIPPASE SUBUNIT ARNF-RELATED"/>
    <property type="match status" value="1"/>
</dbReference>
<protein>
    <submittedName>
        <fullName evidence="13">Quaternary ammonium compound-resistance protein SugE</fullName>
    </submittedName>
</protein>
<keyword evidence="10 11" id="KW-0472">Membrane</keyword>
<dbReference type="PATRIC" id="fig|242163.4.peg.6647"/>
<keyword evidence="9" id="KW-0443">Lipid metabolism</keyword>
<comment type="caution">
    <text evidence="13">The sequence shown here is derived from an EMBL/GenBank/DDBJ whole genome shotgun (WGS) entry which is preliminary data.</text>
</comment>
<keyword evidence="3" id="KW-0444">Lipid biosynthesis</keyword>
<evidence type="ECO:0000256" key="3">
    <source>
        <dbReference type="ARBA" id="ARBA00022516"/>
    </source>
</evidence>
<proteinExistence type="predicted"/>
<dbReference type="OrthoDB" id="8908129at2"/>
<dbReference type="AlphaFoldDB" id="A0A0L0MCR7"/>
<dbReference type="InterPro" id="IPR037185">
    <property type="entry name" value="EmrE-like"/>
</dbReference>